<dbReference type="InterPro" id="IPR018212">
    <property type="entry name" value="Na/solute_symporter_CS"/>
</dbReference>
<dbReference type="Gene3D" id="1.20.1730.10">
    <property type="entry name" value="Sodium/glucose cotransporter"/>
    <property type="match status" value="1"/>
</dbReference>
<dbReference type="InterPro" id="IPR001734">
    <property type="entry name" value="Na/solute_symporter"/>
</dbReference>
<keyword evidence="14" id="KW-0029">Amino-acid transport</keyword>
<dbReference type="RefSeq" id="WP_053961559.1">
    <property type="nucleotide sequence ID" value="NZ_CAJPTR010000001.1"/>
</dbReference>
<dbReference type="EMBL" id="LR584267">
    <property type="protein sequence ID" value="VHN99975.1"/>
    <property type="molecule type" value="Genomic_DNA"/>
</dbReference>
<evidence type="ECO:0000313" key="16">
    <source>
        <dbReference type="EMBL" id="VHN99975.1"/>
    </source>
</evidence>
<evidence type="ECO:0000313" key="17">
    <source>
        <dbReference type="Proteomes" id="UP000068137"/>
    </source>
</evidence>
<keyword evidence="11 14" id="KW-0739">Sodium transport</keyword>
<comment type="caution">
    <text evidence="14">Lacks conserved residue(s) required for the propagation of feature annotation.</text>
</comment>
<dbReference type="GeneID" id="84894368"/>
<dbReference type="GO" id="GO:0031402">
    <property type="term" value="F:sodium ion binding"/>
    <property type="evidence" value="ECO:0007669"/>
    <property type="project" value="UniProtKB-UniRule"/>
</dbReference>
<keyword evidence="4 14" id="KW-1003">Cell membrane</keyword>
<comment type="subcellular location">
    <subcellularLocation>
        <location evidence="1 14">Cell membrane</location>
        <topology evidence="1 14">Multi-pass membrane protein</topology>
    </subcellularLocation>
</comment>
<dbReference type="Proteomes" id="UP000324288">
    <property type="component" value="Chromosome"/>
</dbReference>
<proteinExistence type="inferred from homology"/>
<feature type="transmembrane region" description="Helical" evidence="14">
    <location>
        <begin position="232"/>
        <end position="256"/>
    </location>
</feature>
<feature type="transmembrane region" description="Helical" evidence="14">
    <location>
        <begin position="453"/>
        <end position="474"/>
    </location>
</feature>
<dbReference type="PATRIC" id="fig|1528099.3.peg.373"/>
<dbReference type="PROSITE" id="PS00457">
    <property type="entry name" value="NA_SOLUT_SYMP_2"/>
    <property type="match status" value="1"/>
</dbReference>
<evidence type="ECO:0000313" key="18">
    <source>
        <dbReference type="Proteomes" id="UP000324288"/>
    </source>
</evidence>
<dbReference type="KEGG" id="cbq:AL705_01815"/>
<dbReference type="PROSITE" id="PS50283">
    <property type="entry name" value="NA_SOLUT_SYMP_3"/>
    <property type="match status" value="1"/>
</dbReference>
<comment type="catalytic activity">
    <reaction evidence="12">
        <text>L-proline(in) + Na(+)(in) = L-proline(out) + Na(+)(out)</text>
        <dbReference type="Rhea" id="RHEA:28967"/>
        <dbReference type="ChEBI" id="CHEBI:29101"/>
        <dbReference type="ChEBI" id="CHEBI:60039"/>
    </reaction>
</comment>
<keyword evidence="8 14" id="KW-0915">Sodium</keyword>
<dbReference type="Proteomes" id="UP000068137">
    <property type="component" value="Chromosome"/>
</dbReference>
<keyword evidence="10 14" id="KW-0472">Membrane</keyword>
<accession>A0A0M4MZ46</accession>
<feature type="transmembrane region" description="Helical" evidence="14">
    <location>
        <begin position="371"/>
        <end position="391"/>
    </location>
</feature>
<feature type="transmembrane region" description="Helical" evidence="14">
    <location>
        <begin position="429"/>
        <end position="447"/>
    </location>
</feature>
<feature type="transmembrane region" description="Helical" evidence="14">
    <location>
        <begin position="124"/>
        <end position="141"/>
    </location>
</feature>
<evidence type="ECO:0000256" key="8">
    <source>
        <dbReference type="ARBA" id="ARBA00023053"/>
    </source>
</evidence>
<dbReference type="InterPro" id="IPR011851">
    <property type="entry name" value="Na/Pro_symporter"/>
</dbReference>
<dbReference type="Pfam" id="PF00474">
    <property type="entry name" value="SSF"/>
    <property type="match status" value="1"/>
</dbReference>
<dbReference type="PANTHER" id="PTHR48086:SF3">
    <property type="entry name" value="SODIUM_PROLINE SYMPORTER"/>
    <property type="match status" value="1"/>
</dbReference>
<dbReference type="CDD" id="cd11475">
    <property type="entry name" value="SLC5sbd_PutP"/>
    <property type="match status" value="1"/>
</dbReference>
<dbReference type="GO" id="GO:0015193">
    <property type="term" value="F:L-proline transmembrane transporter activity"/>
    <property type="evidence" value="ECO:0007669"/>
    <property type="project" value="TreeGrafter"/>
</dbReference>
<feature type="transmembrane region" description="Helical" evidence="14">
    <location>
        <begin position="277"/>
        <end position="298"/>
    </location>
</feature>
<evidence type="ECO:0000256" key="5">
    <source>
        <dbReference type="ARBA" id="ARBA00022692"/>
    </source>
</evidence>
<keyword evidence="3 14" id="KW-0813">Transport</keyword>
<keyword evidence="7 14" id="KW-1133">Transmembrane helix</keyword>
<feature type="transmembrane region" description="Helical" evidence="14">
    <location>
        <begin position="161"/>
        <end position="185"/>
    </location>
</feature>
<evidence type="ECO:0000256" key="14">
    <source>
        <dbReference type="RuleBase" id="RU366012"/>
    </source>
</evidence>
<dbReference type="GO" id="GO:0015824">
    <property type="term" value="P:proline transport"/>
    <property type="evidence" value="ECO:0007669"/>
    <property type="project" value="UniProtKB-UniRule"/>
</dbReference>
<dbReference type="InterPro" id="IPR050277">
    <property type="entry name" value="Sodium:Solute_Symporter"/>
</dbReference>
<organism evidence="15 17">
    <name type="scientific">Lawsonella clevelandensis</name>
    <dbReference type="NCBI Taxonomy" id="1528099"/>
    <lineage>
        <taxon>Bacteria</taxon>
        <taxon>Bacillati</taxon>
        <taxon>Actinomycetota</taxon>
        <taxon>Actinomycetes</taxon>
        <taxon>Mycobacteriales</taxon>
        <taxon>Lawsonellaceae</taxon>
        <taxon>Lawsonella</taxon>
    </lineage>
</organism>
<dbReference type="FunFam" id="1.20.1730.10:FF:000002">
    <property type="entry name" value="Sodium/proline symporter"/>
    <property type="match status" value="1"/>
</dbReference>
<evidence type="ECO:0000256" key="12">
    <source>
        <dbReference type="ARBA" id="ARBA00033708"/>
    </source>
</evidence>
<feature type="transmembrane region" description="Helical" evidence="14">
    <location>
        <begin position="397"/>
        <end position="422"/>
    </location>
</feature>
<evidence type="ECO:0000256" key="2">
    <source>
        <dbReference type="ARBA" id="ARBA00006434"/>
    </source>
</evidence>
<evidence type="ECO:0000256" key="1">
    <source>
        <dbReference type="ARBA" id="ARBA00004651"/>
    </source>
</evidence>
<dbReference type="GO" id="GO:0005298">
    <property type="term" value="F:proline:sodium symporter activity"/>
    <property type="evidence" value="ECO:0007669"/>
    <property type="project" value="UniProtKB-UniRule"/>
</dbReference>
<dbReference type="NCBIfam" id="TIGR02121">
    <property type="entry name" value="Na_Pro_sym"/>
    <property type="match status" value="1"/>
</dbReference>
<dbReference type="AlphaFoldDB" id="A0A0M4MZ46"/>
<keyword evidence="6 14" id="KW-0769">Symport</keyword>
<reference evidence="15 17" key="1">
    <citation type="journal article" date="2015" name="Genome Announc.">
        <title>Complete Genome Sequences for Two Strains of a Novel Fastidious, Partially Acid-Fast, Gram-Positive Corynebacterineae Bacterium, Derived from Human Clinical Samples.</title>
        <authorList>
            <person name="Nicholson A.C."/>
            <person name="Bell M."/>
            <person name="Humrighouse B.W."/>
            <person name="McQuiston J.R."/>
        </authorList>
    </citation>
    <scope>NUCLEOTIDE SEQUENCE [LARGE SCALE GENOMIC DNA]</scope>
    <source>
        <strain evidence="15 17">X1698</strain>
    </source>
</reference>
<name>A0A0M4MZ46_9ACTN</name>
<feature type="transmembrane region" description="Helical" evidence="14">
    <location>
        <begin position="192"/>
        <end position="212"/>
    </location>
</feature>
<feature type="transmembrane region" description="Helical" evidence="14">
    <location>
        <begin position="68"/>
        <end position="90"/>
    </location>
</feature>
<sequence>MSSTLWTILALVVYFVAMIAIGLYAFRRTTSHEGYMLADRQLHPFTAALSAGASDMSGWLLMGLPGAIYISGLCEAWIAVGLTVGAWFNWKIVAPRLRSYSVLAQDSITLPTFLENRLHDSSHVLRICSGLVILFFFTFYVSSGMVAGGTFFQATFGTSYLTGMLVVSGVVVLYTFVGGFLAVSYTDVVQGLLMMTALIAVPIAAVVSLGGIPETMHIIEAADPQHLNMVEGVAPVAIISALAWGLGYVGQPHIIVRFMALRSAREATYGRRVGISWMALSILGAVATGLVGVAYLQANGHELTSSKQAAETVFLVMGKMLFHPFLAGVVLAAVLAAIMSTISSQLLVTSSVLVEDLYRGIFKKGVSQRKLVLLSRFAVLMVAIIAALLAIPRYNTILELVAFAWAGFGAAFGPIVVLSLWWKRLTAKGAIAGLVTGAVVVAVWGFTPALSSMLYEIVPGFFANLLVAIIVSYLTKPPSLQVMEEFEKAVEGSRQ</sequence>
<reference evidence="16 18" key="3">
    <citation type="submission" date="2019-04" db="EMBL/GenBank/DDBJ databases">
        <authorList>
            <person name="Seth-Smith MB H."/>
            <person name="Seth-Smith H."/>
        </authorList>
    </citation>
    <scope>NUCLEOTIDE SEQUENCE [LARGE SCALE GENOMIC DNA]</scope>
    <source>
        <strain evidence="16">USB-603019</strain>
    </source>
</reference>
<dbReference type="PANTHER" id="PTHR48086">
    <property type="entry name" value="SODIUM/PROLINE SYMPORTER-RELATED"/>
    <property type="match status" value="1"/>
</dbReference>
<dbReference type="InterPro" id="IPR038377">
    <property type="entry name" value="Na/Glc_symporter_sf"/>
</dbReference>
<dbReference type="NCBIfam" id="TIGR00813">
    <property type="entry name" value="sss"/>
    <property type="match status" value="1"/>
</dbReference>
<dbReference type="GO" id="GO:0005886">
    <property type="term" value="C:plasma membrane"/>
    <property type="evidence" value="ECO:0007669"/>
    <property type="project" value="UniProtKB-SubCell"/>
</dbReference>
<dbReference type="PROSITE" id="PS00456">
    <property type="entry name" value="NA_SOLUT_SYMP_1"/>
    <property type="match status" value="1"/>
</dbReference>
<reference evidence="15" key="2">
    <citation type="journal article" date="2016" name="Int. J. Syst. Evol. Microbiol.">
        <title>Lawsonella clevelandensis gen. nov., sp. nov., a new member of the suborder Corynebacterineae isolated from human abscesses.</title>
        <authorList>
            <person name="Bell M.E."/>
            <person name="Bernard K.A."/>
            <person name="Harrington S.M."/>
            <person name="Patel N.B."/>
            <person name="Tucker T.A."/>
            <person name="Metcalfe M.G."/>
            <person name="McQuiston J.R."/>
        </authorList>
    </citation>
    <scope>NUCLEOTIDE SEQUENCE</scope>
    <source>
        <strain evidence="15">X1698</strain>
    </source>
</reference>
<dbReference type="OrthoDB" id="9789704at2"/>
<evidence type="ECO:0000256" key="13">
    <source>
        <dbReference type="RuleBase" id="RU362091"/>
    </source>
</evidence>
<evidence type="ECO:0000256" key="4">
    <source>
        <dbReference type="ARBA" id="ARBA00022475"/>
    </source>
</evidence>
<gene>
    <name evidence="16" type="primary">putP</name>
    <name evidence="15" type="ORF">AL705_01815</name>
    <name evidence="16" type="ORF">LC603019_00376</name>
</gene>
<evidence type="ECO:0000256" key="11">
    <source>
        <dbReference type="ARBA" id="ARBA00023201"/>
    </source>
</evidence>
<protein>
    <recommendedName>
        <fullName evidence="14">Sodium/proline symporter</fullName>
    </recommendedName>
    <alternativeName>
        <fullName evidence="14">Proline permease</fullName>
    </alternativeName>
</protein>
<dbReference type="EMBL" id="CP012390">
    <property type="protein sequence ID" value="ALE18636.1"/>
    <property type="molecule type" value="Genomic_DNA"/>
</dbReference>
<evidence type="ECO:0000256" key="7">
    <source>
        <dbReference type="ARBA" id="ARBA00022989"/>
    </source>
</evidence>
<evidence type="ECO:0000256" key="3">
    <source>
        <dbReference type="ARBA" id="ARBA00022448"/>
    </source>
</evidence>
<comment type="similarity">
    <text evidence="2 13">Belongs to the sodium:solute symporter (SSF) (TC 2.A.21) family.</text>
</comment>
<keyword evidence="5 14" id="KW-0812">Transmembrane</keyword>
<keyword evidence="9 14" id="KW-0406">Ion transport</keyword>
<evidence type="ECO:0000256" key="6">
    <source>
        <dbReference type="ARBA" id="ARBA00022847"/>
    </source>
</evidence>
<evidence type="ECO:0000256" key="10">
    <source>
        <dbReference type="ARBA" id="ARBA00023136"/>
    </source>
</evidence>
<dbReference type="STRING" id="1528099.AL705_01815"/>
<keyword evidence="18" id="KW-1185">Reference proteome</keyword>
<evidence type="ECO:0000313" key="15">
    <source>
        <dbReference type="EMBL" id="ALE18636.1"/>
    </source>
</evidence>
<evidence type="ECO:0000256" key="9">
    <source>
        <dbReference type="ARBA" id="ARBA00023065"/>
    </source>
</evidence>
<comment type="function">
    <text evidence="14">Catalyzes the sodium-dependent uptake of extracellular L-proline.</text>
</comment>
<feature type="transmembrane region" description="Helical" evidence="14">
    <location>
        <begin position="6"/>
        <end position="26"/>
    </location>
</feature>